<proteinExistence type="predicted"/>
<organism evidence="1 2">
    <name type="scientific">Elysia marginata</name>
    <dbReference type="NCBI Taxonomy" id="1093978"/>
    <lineage>
        <taxon>Eukaryota</taxon>
        <taxon>Metazoa</taxon>
        <taxon>Spiralia</taxon>
        <taxon>Lophotrochozoa</taxon>
        <taxon>Mollusca</taxon>
        <taxon>Gastropoda</taxon>
        <taxon>Heterobranchia</taxon>
        <taxon>Euthyneura</taxon>
        <taxon>Panpulmonata</taxon>
        <taxon>Sacoglossa</taxon>
        <taxon>Placobranchoidea</taxon>
        <taxon>Plakobranchidae</taxon>
        <taxon>Elysia</taxon>
    </lineage>
</organism>
<dbReference type="AlphaFoldDB" id="A0AAV4FI20"/>
<accession>A0AAV4FI20</accession>
<gene>
    <name evidence="1" type="ORF">ElyMa_002126600</name>
</gene>
<dbReference type="GO" id="GO:0003964">
    <property type="term" value="F:RNA-directed DNA polymerase activity"/>
    <property type="evidence" value="ECO:0007669"/>
    <property type="project" value="UniProtKB-KW"/>
</dbReference>
<evidence type="ECO:0000313" key="1">
    <source>
        <dbReference type="EMBL" id="GFR72974.1"/>
    </source>
</evidence>
<keyword evidence="1" id="KW-0808">Transferase</keyword>
<name>A0AAV4FI20_9GAST</name>
<keyword evidence="1" id="KW-0695">RNA-directed DNA polymerase</keyword>
<dbReference type="Proteomes" id="UP000762676">
    <property type="component" value="Unassembled WGS sequence"/>
</dbReference>
<protein>
    <submittedName>
        <fullName evidence="1">Reverse transcriptase</fullName>
    </submittedName>
</protein>
<dbReference type="EMBL" id="BMAT01004411">
    <property type="protein sequence ID" value="GFR72974.1"/>
    <property type="molecule type" value="Genomic_DNA"/>
</dbReference>
<keyword evidence="1" id="KW-0548">Nucleotidyltransferase</keyword>
<reference evidence="1 2" key="1">
    <citation type="journal article" date="2021" name="Elife">
        <title>Chloroplast acquisition without the gene transfer in kleptoplastic sea slugs, Plakobranchus ocellatus.</title>
        <authorList>
            <person name="Maeda T."/>
            <person name="Takahashi S."/>
            <person name="Yoshida T."/>
            <person name="Shimamura S."/>
            <person name="Takaki Y."/>
            <person name="Nagai Y."/>
            <person name="Toyoda A."/>
            <person name="Suzuki Y."/>
            <person name="Arimoto A."/>
            <person name="Ishii H."/>
            <person name="Satoh N."/>
            <person name="Nishiyama T."/>
            <person name="Hasebe M."/>
            <person name="Maruyama T."/>
            <person name="Minagawa J."/>
            <person name="Obokata J."/>
            <person name="Shigenobu S."/>
        </authorList>
    </citation>
    <scope>NUCLEOTIDE SEQUENCE [LARGE SCALE GENOMIC DNA]</scope>
</reference>
<comment type="caution">
    <text evidence="1">The sequence shown here is derived from an EMBL/GenBank/DDBJ whole genome shotgun (WGS) entry which is preliminary data.</text>
</comment>
<evidence type="ECO:0000313" key="2">
    <source>
        <dbReference type="Proteomes" id="UP000762676"/>
    </source>
</evidence>
<sequence length="168" mass="19573">MGEDQCASQIAEKKKELENLRAQIMKGLIIRSKARWINEEEKVSRYFCNLENRHYTPKRINSIINVKGEEIEDNELITNEVKQYYENLYNSQKGKTEDIDLNLELLANTPKLTDKKQSRSKGLYLWRKQPMHLNTRRITKALALTVSPWSFTSSFDGLRTLHGAITEA</sequence>
<keyword evidence="2" id="KW-1185">Reference proteome</keyword>